<dbReference type="AlphaFoldDB" id="A0A3M7P9I1"/>
<name>A0A3M7P9I1_BRAPC</name>
<evidence type="ECO:0000313" key="1">
    <source>
        <dbReference type="EMBL" id="RMZ95712.1"/>
    </source>
</evidence>
<gene>
    <name evidence="1" type="ORF">BpHYR1_050755</name>
</gene>
<dbReference type="Proteomes" id="UP000276133">
    <property type="component" value="Unassembled WGS sequence"/>
</dbReference>
<comment type="caution">
    <text evidence="1">The sequence shown here is derived from an EMBL/GenBank/DDBJ whole genome shotgun (WGS) entry which is preliminary data.</text>
</comment>
<protein>
    <submittedName>
        <fullName evidence="1">Uncharacterized protein</fullName>
    </submittedName>
</protein>
<accession>A0A3M7P9I1</accession>
<organism evidence="1 2">
    <name type="scientific">Brachionus plicatilis</name>
    <name type="common">Marine rotifer</name>
    <name type="synonym">Brachionus muelleri</name>
    <dbReference type="NCBI Taxonomy" id="10195"/>
    <lineage>
        <taxon>Eukaryota</taxon>
        <taxon>Metazoa</taxon>
        <taxon>Spiralia</taxon>
        <taxon>Gnathifera</taxon>
        <taxon>Rotifera</taxon>
        <taxon>Eurotatoria</taxon>
        <taxon>Monogononta</taxon>
        <taxon>Pseudotrocha</taxon>
        <taxon>Ploima</taxon>
        <taxon>Brachionidae</taxon>
        <taxon>Brachionus</taxon>
    </lineage>
</organism>
<proteinExistence type="predicted"/>
<dbReference type="EMBL" id="REGN01012348">
    <property type="protein sequence ID" value="RMZ95712.1"/>
    <property type="molecule type" value="Genomic_DNA"/>
</dbReference>
<sequence length="65" mass="7553">MQIKETVAFQVENEDFDYSFPCLNSLSETNIKRLEVIQNSAVRSILKIRNDTPSNILHHEAYNKV</sequence>
<evidence type="ECO:0000313" key="2">
    <source>
        <dbReference type="Proteomes" id="UP000276133"/>
    </source>
</evidence>
<reference evidence="1 2" key="1">
    <citation type="journal article" date="2018" name="Sci. Rep.">
        <title>Genomic signatures of local adaptation to the degree of environmental predictability in rotifers.</title>
        <authorList>
            <person name="Franch-Gras L."/>
            <person name="Hahn C."/>
            <person name="Garcia-Roger E.M."/>
            <person name="Carmona M.J."/>
            <person name="Serra M."/>
            <person name="Gomez A."/>
        </authorList>
    </citation>
    <scope>NUCLEOTIDE SEQUENCE [LARGE SCALE GENOMIC DNA]</scope>
    <source>
        <strain evidence="1">HYR1</strain>
    </source>
</reference>
<keyword evidence="2" id="KW-1185">Reference proteome</keyword>